<dbReference type="GO" id="GO:0005737">
    <property type="term" value="C:cytoplasm"/>
    <property type="evidence" value="ECO:0007669"/>
    <property type="project" value="TreeGrafter"/>
</dbReference>
<gene>
    <name evidence="9" type="primary">pheA</name>
    <name evidence="12" type="ORF">DEALK_10260</name>
</gene>
<dbReference type="EC" id="4.2.1.51" evidence="2 9"/>
<keyword evidence="6 9" id="KW-0584">Phenylalanine biosynthesis</keyword>
<evidence type="ECO:0000313" key="13">
    <source>
        <dbReference type="Proteomes" id="UP000053947"/>
    </source>
</evidence>
<keyword evidence="5 9" id="KW-0057">Aromatic amino acid biosynthesis</keyword>
<evidence type="ECO:0000256" key="4">
    <source>
        <dbReference type="ARBA" id="ARBA00022605"/>
    </source>
</evidence>
<dbReference type="Pfam" id="PF01842">
    <property type="entry name" value="ACT"/>
    <property type="match status" value="1"/>
</dbReference>
<dbReference type="InterPro" id="IPR002912">
    <property type="entry name" value="ACT_dom"/>
</dbReference>
<keyword evidence="13" id="KW-1185">Reference proteome</keyword>
<dbReference type="PANTHER" id="PTHR21022">
    <property type="entry name" value="PREPHENATE DEHYDRATASE P PROTEIN"/>
    <property type="match status" value="1"/>
</dbReference>
<dbReference type="PROSITE" id="PS51171">
    <property type="entry name" value="PREPHENATE_DEHYDR_3"/>
    <property type="match status" value="1"/>
</dbReference>
<dbReference type="OrthoDB" id="9802281at2"/>
<proteinExistence type="predicted"/>
<evidence type="ECO:0000256" key="5">
    <source>
        <dbReference type="ARBA" id="ARBA00023141"/>
    </source>
</evidence>
<evidence type="ECO:0000256" key="7">
    <source>
        <dbReference type="ARBA" id="ARBA00023239"/>
    </source>
</evidence>
<evidence type="ECO:0000313" key="12">
    <source>
        <dbReference type="EMBL" id="KTB48181.1"/>
    </source>
</evidence>
<evidence type="ECO:0000256" key="6">
    <source>
        <dbReference type="ARBA" id="ARBA00023222"/>
    </source>
</evidence>
<comment type="caution">
    <text evidence="12">The sequence shown here is derived from an EMBL/GenBank/DDBJ whole genome shotgun (WGS) entry which is preliminary data.</text>
</comment>
<dbReference type="Pfam" id="PF00800">
    <property type="entry name" value="PDT"/>
    <property type="match status" value="1"/>
</dbReference>
<feature type="domain" description="Prephenate dehydratase" evidence="10">
    <location>
        <begin position="3"/>
        <end position="180"/>
    </location>
</feature>
<dbReference type="RefSeq" id="WP_058439207.1">
    <property type="nucleotide sequence ID" value="NZ_KQ758903.1"/>
</dbReference>
<dbReference type="Gene3D" id="3.40.190.10">
    <property type="entry name" value="Periplasmic binding protein-like II"/>
    <property type="match status" value="2"/>
</dbReference>
<comment type="pathway">
    <text evidence="1 9">Amino-acid biosynthesis; L-phenylalanine biosynthesis; phenylpyruvate from prephenate: step 1/1.</text>
</comment>
<dbReference type="CDD" id="cd04905">
    <property type="entry name" value="ACT_CM-PDT"/>
    <property type="match status" value="1"/>
</dbReference>
<dbReference type="SUPFAM" id="SSF55021">
    <property type="entry name" value="ACT-like"/>
    <property type="match status" value="1"/>
</dbReference>
<dbReference type="GO" id="GO:0004664">
    <property type="term" value="F:prephenate dehydratase activity"/>
    <property type="evidence" value="ECO:0007669"/>
    <property type="project" value="UniProtKB-UniRule"/>
</dbReference>
<sequence>MIKISIQGARGSFHDIVARKKFPGDSEIIESETFKQVFEDVHKGLTDYGVVAIENSLYGSFLENYDFLFKYDTRIVGEEYMRLVLNLIALPGTKMENITEVYTHPLAMSQAEEFLDKHPKMRRIEAEDTAAAVRLIKGQDLHTAAAIGSTLASEIYGMKILARDIETEKKNYTRFLIIARPDTPYDLDADKTSLVVHAKNIPGALFHVLKCFNDENINLSKIESRPIVTSRAWDYNFYLDFEKGLNSPATQRALKELEKVADRIRVLGSYKRDDKVDEQ</sequence>
<dbReference type="EMBL" id="LFDV01000002">
    <property type="protein sequence ID" value="KTB48181.1"/>
    <property type="molecule type" value="Genomic_DNA"/>
</dbReference>
<dbReference type="InterPro" id="IPR045865">
    <property type="entry name" value="ACT-like_dom_sf"/>
</dbReference>
<dbReference type="Proteomes" id="UP000053947">
    <property type="component" value="Unassembled WGS sequence"/>
</dbReference>
<keyword evidence="7 9" id="KW-0456">Lyase</keyword>
<dbReference type="AlphaFoldDB" id="A0A0W0GI08"/>
<name>A0A0W0GI08_9CHLR</name>
<keyword evidence="4 9" id="KW-0028">Amino-acid biosynthesis</keyword>
<dbReference type="STRING" id="1217799.DEALK_10260"/>
<accession>A0A0W0GI08</accession>
<evidence type="ECO:0000259" key="10">
    <source>
        <dbReference type="PROSITE" id="PS51171"/>
    </source>
</evidence>
<dbReference type="PROSITE" id="PS51671">
    <property type="entry name" value="ACT"/>
    <property type="match status" value="1"/>
</dbReference>
<protein>
    <recommendedName>
        <fullName evidence="3 9">Prephenate dehydratase</fullName>
        <shortName evidence="9">PDT</shortName>
        <ecNumber evidence="2 9">4.2.1.51</ecNumber>
    </recommendedName>
</protein>
<dbReference type="SUPFAM" id="SSF53850">
    <property type="entry name" value="Periplasmic binding protein-like II"/>
    <property type="match status" value="1"/>
</dbReference>
<dbReference type="Gene3D" id="3.30.70.260">
    <property type="match status" value="1"/>
</dbReference>
<dbReference type="PATRIC" id="fig|1217799.6.peg.1056"/>
<comment type="catalytic activity">
    <reaction evidence="8 9">
        <text>prephenate + H(+) = 3-phenylpyruvate + CO2 + H2O</text>
        <dbReference type="Rhea" id="RHEA:21648"/>
        <dbReference type="ChEBI" id="CHEBI:15377"/>
        <dbReference type="ChEBI" id="CHEBI:15378"/>
        <dbReference type="ChEBI" id="CHEBI:16526"/>
        <dbReference type="ChEBI" id="CHEBI:18005"/>
        <dbReference type="ChEBI" id="CHEBI:29934"/>
        <dbReference type="EC" id="4.2.1.51"/>
    </reaction>
</comment>
<dbReference type="PANTHER" id="PTHR21022:SF19">
    <property type="entry name" value="PREPHENATE DEHYDRATASE-RELATED"/>
    <property type="match status" value="1"/>
</dbReference>
<dbReference type="UniPathway" id="UPA00121">
    <property type="reaction ID" value="UER00345"/>
</dbReference>
<evidence type="ECO:0000256" key="2">
    <source>
        <dbReference type="ARBA" id="ARBA00013147"/>
    </source>
</evidence>
<dbReference type="InterPro" id="IPR001086">
    <property type="entry name" value="Preph_deHydtase"/>
</dbReference>
<evidence type="ECO:0000256" key="8">
    <source>
        <dbReference type="ARBA" id="ARBA00047848"/>
    </source>
</evidence>
<dbReference type="CDD" id="cd13631">
    <property type="entry name" value="PBP2_Ct-PDT_like"/>
    <property type="match status" value="1"/>
</dbReference>
<feature type="domain" description="ACT" evidence="11">
    <location>
        <begin position="193"/>
        <end position="271"/>
    </location>
</feature>
<dbReference type="GO" id="GO:0009094">
    <property type="term" value="P:L-phenylalanine biosynthetic process"/>
    <property type="evidence" value="ECO:0007669"/>
    <property type="project" value="UniProtKB-UniPathway"/>
</dbReference>
<organism evidence="12 13">
    <name type="scientific">Dehalogenimonas alkenigignens</name>
    <dbReference type="NCBI Taxonomy" id="1217799"/>
    <lineage>
        <taxon>Bacteria</taxon>
        <taxon>Bacillati</taxon>
        <taxon>Chloroflexota</taxon>
        <taxon>Dehalococcoidia</taxon>
        <taxon>Dehalococcoidales</taxon>
        <taxon>Dehalococcoidaceae</taxon>
        <taxon>Dehalogenimonas</taxon>
    </lineage>
</organism>
<reference evidence="12 13" key="1">
    <citation type="submission" date="2015-06" db="EMBL/GenBank/DDBJ databases">
        <title>Genome sequence of the organohalide-respiring Dehalogenimonas alkenigignens type strain (IP3-3T).</title>
        <authorList>
            <person name="Key T.A."/>
            <person name="Richmond D.P."/>
            <person name="Bowman K.S."/>
            <person name="Cho Y.-J."/>
            <person name="Chun J."/>
            <person name="da Costa M.S."/>
            <person name="Rainey F.A."/>
            <person name="Moe W.M."/>
        </authorList>
    </citation>
    <scope>NUCLEOTIDE SEQUENCE [LARGE SCALE GENOMIC DNA]</scope>
    <source>
        <strain evidence="12 13">IP3-3</strain>
    </source>
</reference>
<evidence type="ECO:0000256" key="3">
    <source>
        <dbReference type="ARBA" id="ARBA00021872"/>
    </source>
</evidence>
<evidence type="ECO:0000256" key="1">
    <source>
        <dbReference type="ARBA" id="ARBA00004741"/>
    </source>
</evidence>
<dbReference type="InterPro" id="IPR018528">
    <property type="entry name" value="Preph_deHydtase_CS"/>
</dbReference>
<dbReference type="PROSITE" id="PS00858">
    <property type="entry name" value="PREPHENATE_DEHYDR_2"/>
    <property type="match status" value="1"/>
</dbReference>
<evidence type="ECO:0000259" key="11">
    <source>
        <dbReference type="PROSITE" id="PS51671"/>
    </source>
</evidence>
<evidence type="ECO:0000256" key="9">
    <source>
        <dbReference type="RuleBase" id="RU361254"/>
    </source>
</evidence>